<accession>A0A5J6TKZ2</accession>
<name>A0A5J6TKZ2_9CAUD</name>
<evidence type="ECO:0000256" key="1">
    <source>
        <dbReference type="SAM" id="Phobius"/>
    </source>
</evidence>
<evidence type="ECO:0000313" key="2">
    <source>
        <dbReference type="EMBL" id="QFG11501.1"/>
    </source>
</evidence>
<dbReference type="EMBL" id="MN234199">
    <property type="protein sequence ID" value="QFG11501.1"/>
    <property type="molecule type" value="Genomic_DNA"/>
</dbReference>
<dbReference type="Proteomes" id="UP000326609">
    <property type="component" value="Segment"/>
</dbReference>
<reference evidence="2 3" key="1">
    <citation type="submission" date="2019-07" db="EMBL/GenBank/DDBJ databases">
        <authorList>
            <person name="Divens A.M."/>
            <person name="Garlena R.A."/>
            <person name="Russell D.A."/>
            <person name="Pope W.H."/>
            <person name="Jacobs-Sera D."/>
            <person name="Hatfull G.F."/>
        </authorList>
    </citation>
    <scope>NUCLEOTIDE SEQUENCE [LARGE SCALE GENOMIC DNA]</scope>
</reference>
<keyword evidence="1" id="KW-0812">Transmembrane</keyword>
<keyword evidence="3" id="KW-1185">Reference proteome</keyword>
<keyword evidence="1" id="KW-1133">Transmembrane helix</keyword>
<proteinExistence type="predicted"/>
<organism evidence="2 3">
    <name type="scientific">Mycobacterium phage Ekdilam</name>
    <dbReference type="NCBI Taxonomy" id="2599862"/>
    <lineage>
        <taxon>Viruses</taxon>
        <taxon>Duplodnaviria</taxon>
        <taxon>Heunggongvirae</taxon>
        <taxon>Uroviricota</taxon>
        <taxon>Caudoviricetes</taxon>
        <taxon>Weiservirinae</taxon>
        <taxon>Amginevirus</taxon>
        <taxon>Amginevirus ekdilam</taxon>
    </lineage>
</organism>
<dbReference type="RefSeq" id="YP_009952130.1">
    <property type="nucleotide sequence ID" value="NC_051608.1"/>
</dbReference>
<protein>
    <submittedName>
        <fullName evidence="2">Uncharacterized protein</fullName>
    </submittedName>
</protein>
<evidence type="ECO:0000313" key="3">
    <source>
        <dbReference type="Proteomes" id="UP000326609"/>
    </source>
</evidence>
<dbReference type="KEGG" id="vg:60323577"/>
<keyword evidence="1" id="KW-0472">Membrane</keyword>
<gene>
    <name evidence="2" type="primary">77</name>
    <name evidence="2" type="ORF">PBI_EKDILAM_77</name>
</gene>
<sequence>MSADQIGAAVWFVVIALVGGWVLWQIGVGPPC</sequence>
<dbReference type="GeneID" id="60323577"/>
<feature type="transmembrane region" description="Helical" evidence="1">
    <location>
        <begin position="6"/>
        <end position="24"/>
    </location>
</feature>